<feature type="signal peptide" evidence="1">
    <location>
        <begin position="1"/>
        <end position="19"/>
    </location>
</feature>
<keyword evidence="1" id="KW-0732">Signal</keyword>
<dbReference type="Proteomes" id="UP001202248">
    <property type="component" value="Unassembled WGS sequence"/>
</dbReference>
<feature type="chain" id="PRO_5047292696" evidence="1">
    <location>
        <begin position="20"/>
        <end position="78"/>
    </location>
</feature>
<protein>
    <submittedName>
        <fullName evidence="2">Uncharacterized protein</fullName>
    </submittedName>
</protein>
<keyword evidence="3" id="KW-1185">Reference proteome</keyword>
<sequence length="78" mass="9017">MKAILLAVVILFSVNNANAQTDTTKFKSAKDYIKHQEEIDANMTKHPKRKIALQKNESDSLKSKSRCFFSFLKKDKKR</sequence>
<evidence type="ECO:0000313" key="3">
    <source>
        <dbReference type="Proteomes" id="UP001202248"/>
    </source>
</evidence>
<evidence type="ECO:0000256" key="1">
    <source>
        <dbReference type="SAM" id="SignalP"/>
    </source>
</evidence>
<proteinExistence type="predicted"/>
<gene>
    <name evidence="2" type="ORF">MKP09_07195</name>
</gene>
<dbReference type="RefSeq" id="WP_240827078.1">
    <property type="nucleotide sequence ID" value="NZ_JAKWBL010000001.1"/>
</dbReference>
<accession>A0ABS9SH79</accession>
<evidence type="ECO:0000313" key="2">
    <source>
        <dbReference type="EMBL" id="MCH5597707.1"/>
    </source>
</evidence>
<reference evidence="2 3" key="1">
    <citation type="submission" date="2022-02" db="EMBL/GenBank/DDBJ databases">
        <authorList>
            <person name="Min J."/>
        </authorList>
    </citation>
    <scope>NUCLEOTIDE SEQUENCE [LARGE SCALE GENOMIC DNA]</scope>
    <source>
        <strain evidence="2 3">GR10-1</strain>
    </source>
</reference>
<dbReference type="EMBL" id="JAKWBL010000001">
    <property type="protein sequence ID" value="MCH5597707.1"/>
    <property type="molecule type" value="Genomic_DNA"/>
</dbReference>
<comment type="caution">
    <text evidence="2">The sequence shown here is derived from an EMBL/GenBank/DDBJ whole genome shotgun (WGS) entry which is preliminary data.</text>
</comment>
<name>A0ABS9SH79_9BACT</name>
<organism evidence="2 3">
    <name type="scientific">Niabella ginsengisoli</name>
    <dbReference type="NCBI Taxonomy" id="522298"/>
    <lineage>
        <taxon>Bacteria</taxon>
        <taxon>Pseudomonadati</taxon>
        <taxon>Bacteroidota</taxon>
        <taxon>Chitinophagia</taxon>
        <taxon>Chitinophagales</taxon>
        <taxon>Chitinophagaceae</taxon>
        <taxon>Niabella</taxon>
    </lineage>
</organism>